<dbReference type="EMBL" id="JAXOVC010000014">
    <property type="protein sequence ID" value="KAK4494278.1"/>
    <property type="molecule type" value="Genomic_DNA"/>
</dbReference>
<evidence type="ECO:0000313" key="1">
    <source>
        <dbReference type="EMBL" id="KAK4494278.1"/>
    </source>
</evidence>
<dbReference type="Proteomes" id="UP001305779">
    <property type="component" value="Unassembled WGS sequence"/>
</dbReference>
<protein>
    <recommendedName>
        <fullName evidence="3">SnoaL-like domain-containing protein</fullName>
    </recommendedName>
</protein>
<organism evidence="1 2">
    <name type="scientific">Zasmidium cellare</name>
    <name type="common">Wine cellar mold</name>
    <name type="synonym">Racodium cellare</name>
    <dbReference type="NCBI Taxonomy" id="395010"/>
    <lineage>
        <taxon>Eukaryota</taxon>
        <taxon>Fungi</taxon>
        <taxon>Dikarya</taxon>
        <taxon>Ascomycota</taxon>
        <taxon>Pezizomycotina</taxon>
        <taxon>Dothideomycetes</taxon>
        <taxon>Dothideomycetidae</taxon>
        <taxon>Mycosphaerellales</taxon>
        <taxon>Mycosphaerellaceae</taxon>
        <taxon>Zasmidium</taxon>
    </lineage>
</organism>
<comment type="caution">
    <text evidence="1">The sequence shown here is derived from an EMBL/GenBank/DDBJ whole genome shotgun (WGS) entry which is preliminary data.</text>
</comment>
<keyword evidence="2" id="KW-1185">Reference proteome</keyword>
<reference evidence="1 2" key="1">
    <citation type="journal article" date="2023" name="G3 (Bethesda)">
        <title>A chromosome-level genome assembly of Zasmidium syzygii isolated from banana leaves.</title>
        <authorList>
            <person name="van Westerhoven A.C."/>
            <person name="Mehrabi R."/>
            <person name="Talebi R."/>
            <person name="Steentjes M.B.F."/>
            <person name="Corcolon B."/>
            <person name="Chong P.A."/>
            <person name="Kema G.H.J."/>
            <person name="Seidl M.F."/>
        </authorList>
    </citation>
    <scope>NUCLEOTIDE SEQUENCE [LARGE SCALE GENOMIC DNA]</scope>
    <source>
        <strain evidence="1 2">P124</strain>
    </source>
</reference>
<evidence type="ECO:0008006" key="3">
    <source>
        <dbReference type="Google" id="ProtNLM"/>
    </source>
</evidence>
<name>A0ABR0DZD4_ZASCE</name>
<proteinExistence type="predicted"/>
<evidence type="ECO:0000313" key="2">
    <source>
        <dbReference type="Proteomes" id="UP001305779"/>
    </source>
</evidence>
<gene>
    <name evidence="1" type="ORF">PRZ48_014576</name>
</gene>
<sequence length="168" mass="19085">MANARPFLYGLTDIDQYIRLKHLREKEEIESLCVQFFDALDRGDYNNPIFENTFPDAVSDKLQNSEIRAIDGLPKCDGLRRGLADVLASYYMLKSFFPEFKMILDELSIFVDDKFALADVLILFSTVGLPVGRNGVGLCVLRWMKDGRTAEWVARDGMHMQGSMGFSV</sequence>
<accession>A0ABR0DZD4</accession>